<feature type="region of interest" description="Disordered" evidence="1">
    <location>
        <begin position="1"/>
        <end position="264"/>
    </location>
</feature>
<protein>
    <submittedName>
        <fullName evidence="2">RNA polymerase sigma factor SigB</fullName>
    </submittedName>
</protein>
<feature type="compositionally biased region" description="Low complexity" evidence="1">
    <location>
        <begin position="243"/>
        <end position="264"/>
    </location>
</feature>
<dbReference type="EMBL" id="CADCTP010000093">
    <property type="protein sequence ID" value="CAA9230338.1"/>
    <property type="molecule type" value="Genomic_DNA"/>
</dbReference>
<feature type="compositionally biased region" description="Basic residues" evidence="1">
    <location>
        <begin position="177"/>
        <end position="193"/>
    </location>
</feature>
<dbReference type="AlphaFoldDB" id="A0A6J4HQZ8"/>
<evidence type="ECO:0000256" key="1">
    <source>
        <dbReference type="SAM" id="MobiDB-lite"/>
    </source>
</evidence>
<gene>
    <name evidence="2" type="ORF">AVDCRST_MAG41-897</name>
</gene>
<feature type="compositionally biased region" description="Basic and acidic residues" evidence="1">
    <location>
        <begin position="167"/>
        <end position="176"/>
    </location>
</feature>
<reference evidence="2" key="1">
    <citation type="submission" date="2020-02" db="EMBL/GenBank/DDBJ databases">
        <authorList>
            <person name="Meier V. D."/>
        </authorList>
    </citation>
    <scope>NUCLEOTIDE SEQUENCE</scope>
    <source>
        <strain evidence="2">AVDCRST_MAG41</strain>
    </source>
</reference>
<organism evidence="2">
    <name type="scientific">uncultured Mycobacteriales bacterium</name>
    <dbReference type="NCBI Taxonomy" id="581187"/>
    <lineage>
        <taxon>Bacteria</taxon>
        <taxon>Bacillati</taxon>
        <taxon>Actinomycetota</taxon>
        <taxon>Actinomycetes</taxon>
        <taxon>Mycobacteriales</taxon>
        <taxon>environmental samples</taxon>
    </lineage>
</organism>
<feature type="compositionally biased region" description="Low complexity" evidence="1">
    <location>
        <begin position="201"/>
        <end position="225"/>
    </location>
</feature>
<proteinExistence type="predicted"/>
<sequence length="264" mass="27708">ERAQPGHPRRRPGPYGPGDRPGAVRPLRRPARGRPEAAADPRPARRDAPAAGRVPRPPVRRPRRAAGRPDPGRHHRADQGGRPVRHRARRGVLHLRDADRGRRDQAALPGQGLDGPGAAPAAGAAGLAVLGHLGPHPEPQPLPHGRRARRAPEDRRGGGAGGPGVGERVHRGLDRGLRRRGRAVRRRHPRRRGPLTGGRGVPRVDQAAAGLAAAPRAPDPHAALLRQPDPVPDRRGAGHLPDARVPAAGPDAGAAAGAAHPGRL</sequence>
<feature type="compositionally biased region" description="Low complexity" evidence="1">
    <location>
        <begin position="106"/>
        <end position="134"/>
    </location>
</feature>
<feature type="compositionally biased region" description="Basic residues" evidence="1">
    <location>
        <begin position="83"/>
        <end position="93"/>
    </location>
</feature>
<feature type="compositionally biased region" description="Basic and acidic residues" evidence="1">
    <location>
        <begin position="94"/>
        <end position="105"/>
    </location>
</feature>
<accession>A0A6J4HQZ8</accession>
<feature type="non-terminal residue" evidence="2">
    <location>
        <position position="1"/>
    </location>
</feature>
<evidence type="ECO:0000313" key="2">
    <source>
        <dbReference type="EMBL" id="CAA9230338.1"/>
    </source>
</evidence>
<feature type="compositionally biased region" description="Basic and acidic residues" evidence="1">
    <location>
        <begin position="33"/>
        <end position="48"/>
    </location>
</feature>
<name>A0A6J4HQZ8_9ACTN</name>
<feature type="non-terminal residue" evidence="2">
    <location>
        <position position="264"/>
    </location>
</feature>